<dbReference type="CDD" id="cd01392">
    <property type="entry name" value="HTH_LacI"/>
    <property type="match status" value="1"/>
</dbReference>
<evidence type="ECO:0000313" key="7">
    <source>
        <dbReference type="Proteomes" id="UP000309747"/>
    </source>
</evidence>
<dbReference type="Proteomes" id="UP000309747">
    <property type="component" value="Unassembled WGS sequence"/>
</dbReference>
<reference evidence="6 7" key="1">
    <citation type="submission" date="2019-04" db="EMBL/GenBank/DDBJ databases">
        <authorList>
            <person name="Li J."/>
        </authorList>
    </citation>
    <scope>NUCLEOTIDE SEQUENCE [LARGE SCALE GENOMIC DNA]</scope>
    <source>
        <strain evidence="6 7">KCTC 42687</strain>
    </source>
</reference>
<dbReference type="SUPFAM" id="SSF53822">
    <property type="entry name" value="Periplasmic binding protein-like I"/>
    <property type="match status" value="1"/>
</dbReference>
<evidence type="ECO:0000256" key="4">
    <source>
        <dbReference type="ARBA" id="ARBA00023163"/>
    </source>
</evidence>
<keyword evidence="4" id="KW-0804">Transcription</keyword>
<dbReference type="SMART" id="SM00354">
    <property type="entry name" value="HTH_LACI"/>
    <property type="match status" value="1"/>
</dbReference>
<dbReference type="Gene3D" id="3.40.50.2300">
    <property type="match status" value="2"/>
</dbReference>
<name>A0A4V5MW70_9RHOB</name>
<evidence type="ECO:0000313" key="6">
    <source>
        <dbReference type="EMBL" id="TJZ91008.1"/>
    </source>
</evidence>
<dbReference type="CDD" id="cd06284">
    <property type="entry name" value="PBP1_LacI-like"/>
    <property type="match status" value="1"/>
</dbReference>
<dbReference type="PANTHER" id="PTHR30146:SF148">
    <property type="entry name" value="HTH-TYPE TRANSCRIPTIONAL REPRESSOR PURR-RELATED"/>
    <property type="match status" value="1"/>
</dbReference>
<sequence>MKWFTICIFAISVRLAAPRPQGEFPVSDQVRPPRILDVAKLAGVSVATVSRTLSNPAIVSEATRKAVEEAIAQTGYTLNFTARNLRQQQVGGVLALVPNLANPFFAQILSGISEVLRRHHLSLLVMDTTAVPDQPAMTVLAPYLNRSRSDGVIVLDGRLDPALFDRPGCPPLVQACEWIGGLAAPRVLADNAGGGRLAAAHLTGLGHRRILHLTGPEDSSLTRARRQGFLQGLAEAGLPAPGPGDSLSGDFTARCGRDAAARLLALPTRPTAVFCDNDEMAIGLMTGLIAAGLRVPEDISVMGFDNIEMADFCLPGLTTIRQHRARLGRRAAETLLARMAGQTPETTLTLNVDLVTRGSTGKAAQG</sequence>
<dbReference type="SUPFAM" id="SSF47413">
    <property type="entry name" value="lambda repressor-like DNA-binding domains"/>
    <property type="match status" value="1"/>
</dbReference>
<dbReference type="OrthoDB" id="8433438at2"/>
<keyword evidence="3" id="KW-0238">DNA-binding</keyword>
<organism evidence="6 7">
    <name type="scientific">Paracoccus gahaiensis</name>
    <dbReference type="NCBI Taxonomy" id="1706839"/>
    <lineage>
        <taxon>Bacteria</taxon>
        <taxon>Pseudomonadati</taxon>
        <taxon>Pseudomonadota</taxon>
        <taxon>Alphaproteobacteria</taxon>
        <taxon>Rhodobacterales</taxon>
        <taxon>Paracoccaceae</taxon>
        <taxon>Paracoccus</taxon>
    </lineage>
</organism>
<dbReference type="InterPro" id="IPR000843">
    <property type="entry name" value="HTH_LacI"/>
</dbReference>
<dbReference type="GO" id="GO:0000976">
    <property type="term" value="F:transcription cis-regulatory region binding"/>
    <property type="evidence" value="ECO:0007669"/>
    <property type="project" value="TreeGrafter"/>
</dbReference>
<evidence type="ECO:0000256" key="2">
    <source>
        <dbReference type="ARBA" id="ARBA00023015"/>
    </source>
</evidence>
<comment type="caution">
    <text evidence="6">The sequence shown here is derived from an EMBL/GenBank/DDBJ whole genome shotgun (WGS) entry which is preliminary data.</text>
</comment>
<dbReference type="Pfam" id="PF00356">
    <property type="entry name" value="LacI"/>
    <property type="match status" value="1"/>
</dbReference>
<evidence type="ECO:0000259" key="5">
    <source>
        <dbReference type="PROSITE" id="PS50932"/>
    </source>
</evidence>
<gene>
    <name evidence="6" type="ORF">FA743_12390</name>
</gene>
<dbReference type="Gene3D" id="1.10.260.40">
    <property type="entry name" value="lambda repressor-like DNA-binding domains"/>
    <property type="match status" value="1"/>
</dbReference>
<keyword evidence="1" id="KW-0678">Repressor</keyword>
<dbReference type="InterPro" id="IPR010982">
    <property type="entry name" value="Lambda_DNA-bd_dom_sf"/>
</dbReference>
<protein>
    <submittedName>
        <fullName evidence="6">LacI family transcriptional regulator</fullName>
    </submittedName>
</protein>
<dbReference type="EMBL" id="SUNI01000012">
    <property type="protein sequence ID" value="TJZ91008.1"/>
    <property type="molecule type" value="Genomic_DNA"/>
</dbReference>
<accession>A0A4V5MW70</accession>
<dbReference type="InterPro" id="IPR046335">
    <property type="entry name" value="LacI/GalR-like_sensor"/>
</dbReference>
<dbReference type="GO" id="GO:0003700">
    <property type="term" value="F:DNA-binding transcription factor activity"/>
    <property type="evidence" value="ECO:0007669"/>
    <property type="project" value="TreeGrafter"/>
</dbReference>
<keyword evidence="7" id="KW-1185">Reference proteome</keyword>
<feature type="domain" description="HTH lacI-type" evidence="5">
    <location>
        <begin position="33"/>
        <end position="87"/>
    </location>
</feature>
<dbReference type="PROSITE" id="PS50932">
    <property type="entry name" value="HTH_LACI_2"/>
    <property type="match status" value="1"/>
</dbReference>
<proteinExistence type="predicted"/>
<evidence type="ECO:0000256" key="1">
    <source>
        <dbReference type="ARBA" id="ARBA00022491"/>
    </source>
</evidence>
<dbReference type="PANTHER" id="PTHR30146">
    <property type="entry name" value="LACI-RELATED TRANSCRIPTIONAL REPRESSOR"/>
    <property type="match status" value="1"/>
</dbReference>
<dbReference type="InterPro" id="IPR028082">
    <property type="entry name" value="Peripla_BP_I"/>
</dbReference>
<evidence type="ECO:0000256" key="3">
    <source>
        <dbReference type="ARBA" id="ARBA00023125"/>
    </source>
</evidence>
<keyword evidence="2" id="KW-0805">Transcription regulation</keyword>
<dbReference type="AlphaFoldDB" id="A0A4V5MW70"/>
<dbReference type="Pfam" id="PF13377">
    <property type="entry name" value="Peripla_BP_3"/>
    <property type="match status" value="1"/>
</dbReference>